<dbReference type="Proteomes" id="UP000177080">
    <property type="component" value="Unassembled WGS sequence"/>
</dbReference>
<dbReference type="SMART" id="SM00966">
    <property type="entry name" value="SpoVT_AbrB"/>
    <property type="match status" value="1"/>
</dbReference>
<comment type="caution">
    <text evidence="3">The sequence shown here is derived from an EMBL/GenBank/DDBJ whole genome shotgun (WGS) entry which is preliminary data.</text>
</comment>
<dbReference type="Pfam" id="PF04014">
    <property type="entry name" value="MazE_antitoxin"/>
    <property type="match status" value="1"/>
</dbReference>
<sequence>MTQIVRTLRSGQITIPAPFREELGISADSLLQMTVVGSELRIRPVSVVGVRPDPAWLKRLYDQFGRARKRLGTRSEKEINEVVDKAVAAVRAGHD</sequence>
<reference evidence="3 4" key="1">
    <citation type="journal article" date="2016" name="Nat. Commun.">
        <title>Thousands of microbial genomes shed light on interconnected biogeochemical processes in an aquifer system.</title>
        <authorList>
            <person name="Anantharaman K."/>
            <person name="Brown C.T."/>
            <person name="Hug L.A."/>
            <person name="Sharon I."/>
            <person name="Castelle C.J."/>
            <person name="Probst A.J."/>
            <person name="Thomas B.C."/>
            <person name="Singh A."/>
            <person name="Wilkins M.J."/>
            <person name="Karaoz U."/>
            <person name="Brodie E.L."/>
            <person name="Williams K.H."/>
            <person name="Hubbard S.S."/>
            <person name="Banfield J.F."/>
        </authorList>
    </citation>
    <scope>NUCLEOTIDE SEQUENCE [LARGE SCALE GENOMIC DNA]</scope>
</reference>
<dbReference type="InterPro" id="IPR007159">
    <property type="entry name" value="SpoVT-AbrB_dom"/>
</dbReference>
<dbReference type="AlphaFoldDB" id="A0A1F4ZFM6"/>
<feature type="domain" description="SpoVT-AbrB" evidence="2">
    <location>
        <begin position="2"/>
        <end position="47"/>
    </location>
</feature>
<dbReference type="Gene3D" id="2.10.260.10">
    <property type="match status" value="1"/>
</dbReference>
<evidence type="ECO:0000313" key="3">
    <source>
        <dbReference type="EMBL" id="OGD04437.1"/>
    </source>
</evidence>
<protein>
    <recommendedName>
        <fullName evidence="2">SpoVT-AbrB domain-containing protein</fullName>
    </recommendedName>
</protein>
<organism evidence="3 4">
    <name type="scientific">Candidatus Amesbacteria bacterium RIFCSPLOWO2_01_FULL_48_25</name>
    <dbReference type="NCBI Taxonomy" id="1797259"/>
    <lineage>
        <taxon>Bacteria</taxon>
        <taxon>Candidatus Amesiibacteriota</taxon>
    </lineage>
</organism>
<dbReference type="EMBL" id="MEXN01000001">
    <property type="protein sequence ID" value="OGD04437.1"/>
    <property type="molecule type" value="Genomic_DNA"/>
</dbReference>
<evidence type="ECO:0000256" key="1">
    <source>
        <dbReference type="PROSITE-ProRule" id="PRU01076"/>
    </source>
</evidence>
<gene>
    <name evidence="3" type="ORF">A2989_05415</name>
</gene>
<proteinExistence type="predicted"/>
<dbReference type="PROSITE" id="PS51740">
    <property type="entry name" value="SPOVT_ABRB"/>
    <property type="match status" value="1"/>
</dbReference>
<dbReference type="InterPro" id="IPR037914">
    <property type="entry name" value="SpoVT-AbrB_sf"/>
</dbReference>
<evidence type="ECO:0000259" key="2">
    <source>
        <dbReference type="PROSITE" id="PS51740"/>
    </source>
</evidence>
<dbReference type="SUPFAM" id="SSF89447">
    <property type="entry name" value="AbrB/MazE/MraZ-like"/>
    <property type="match status" value="1"/>
</dbReference>
<accession>A0A1F4ZFM6</accession>
<evidence type="ECO:0000313" key="4">
    <source>
        <dbReference type="Proteomes" id="UP000177080"/>
    </source>
</evidence>
<name>A0A1F4ZFM6_9BACT</name>
<keyword evidence="1" id="KW-0238">DNA-binding</keyword>
<dbReference type="GO" id="GO:0003677">
    <property type="term" value="F:DNA binding"/>
    <property type="evidence" value="ECO:0007669"/>
    <property type="project" value="UniProtKB-UniRule"/>
</dbReference>